<keyword evidence="2" id="KW-1133">Transmembrane helix</keyword>
<dbReference type="PANTHER" id="PTHR40761">
    <property type="entry name" value="CONSERVED INTEGRAL MEMBRANE ALANINE VALINE AND LEUCINE RICH PROTEIN-RELATED"/>
    <property type="match status" value="1"/>
</dbReference>
<dbReference type="Proteomes" id="UP000623010">
    <property type="component" value="Unassembled WGS sequence"/>
</dbReference>
<feature type="transmembrane region" description="Helical" evidence="2">
    <location>
        <begin position="47"/>
        <end position="68"/>
    </location>
</feature>
<organism evidence="3 4">
    <name type="scientific">Streptomyces echinoruber</name>
    <dbReference type="NCBI Taxonomy" id="68898"/>
    <lineage>
        <taxon>Bacteria</taxon>
        <taxon>Bacillati</taxon>
        <taxon>Actinomycetota</taxon>
        <taxon>Actinomycetes</taxon>
        <taxon>Kitasatosporales</taxon>
        <taxon>Streptomycetaceae</taxon>
        <taxon>Streptomyces</taxon>
    </lineage>
</organism>
<keyword evidence="2" id="KW-0812">Transmembrane</keyword>
<feature type="region of interest" description="Disordered" evidence="1">
    <location>
        <begin position="282"/>
        <end position="306"/>
    </location>
</feature>
<dbReference type="EMBL" id="BMWH01000001">
    <property type="protein sequence ID" value="GGZ67979.1"/>
    <property type="molecule type" value="Genomic_DNA"/>
</dbReference>
<feature type="transmembrane region" description="Helical" evidence="2">
    <location>
        <begin position="98"/>
        <end position="118"/>
    </location>
</feature>
<protein>
    <recommendedName>
        <fullName evidence="5">Integral membrane protein</fullName>
    </recommendedName>
</protein>
<evidence type="ECO:0000256" key="1">
    <source>
        <dbReference type="SAM" id="MobiDB-lite"/>
    </source>
</evidence>
<dbReference type="RefSeq" id="WP_190055278.1">
    <property type="nucleotide sequence ID" value="NZ_BMWH01000001.1"/>
</dbReference>
<comment type="caution">
    <text evidence="3">The sequence shown here is derived from an EMBL/GenBank/DDBJ whole genome shotgun (WGS) entry which is preliminary data.</text>
</comment>
<evidence type="ECO:0000313" key="4">
    <source>
        <dbReference type="Proteomes" id="UP000623010"/>
    </source>
</evidence>
<feature type="transmembrane region" description="Helical" evidence="2">
    <location>
        <begin position="130"/>
        <end position="150"/>
    </location>
</feature>
<gene>
    <name evidence="3" type="ORF">GCM10010389_01490</name>
</gene>
<evidence type="ECO:0000256" key="2">
    <source>
        <dbReference type="SAM" id="Phobius"/>
    </source>
</evidence>
<feature type="transmembrane region" description="Helical" evidence="2">
    <location>
        <begin position="199"/>
        <end position="216"/>
    </location>
</feature>
<dbReference type="SUPFAM" id="SSF103481">
    <property type="entry name" value="Multidrug resistance efflux transporter EmrE"/>
    <property type="match status" value="1"/>
</dbReference>
<feature type="transmembrane region" description="Helical" evidence="2">
    <location>
        <begin position="251"/>
        <end position="273"/>
    </location>
</feature>
<sequence length="306" mass="31780">MVYFFGLASACMLGVGFVLQQHAAERAPMSDLLRFRLLWDLAHSRLWLGGIACMVVGQVLGTVALAAGDLSQVEPLLVTNLLFAMALARRLSGQRLGASGWAGVLVLSGGVAAFSLAGRPSGGAADADPFRRWLVIGLVVGLALILVIFARHLPLFEEPPLLAAAAGALYGLQDALTRVSSGIFGRAGITGLLVHWEPYALVALAVTGLMLVQSAFEAGPLRMSLPTLTATEPLVGIGCGIGFLGDRLETGAVALTWEAVGLVAIVTGVFLLARHPAMPGCADVEKQPGPADRSRGGISPEESSRP</sequence>
<dbReference type="PANTHER" id="PTHR40761:SF1">
    <property type="entry name" value="CONSERVED INTEGRAL MEMBRANE ALANINE VALINE AND LEUCINE RICH PROTEIN-RELATED"/>
    <property type="match status" value="1"/>
</dbReference>
<dbReference type="AlphaFoldDB" id="A0A918QSF8"/>
<proteinExistence type="predicted"/>
<reference evidence="3" key="2">
    <citation type="submission" date="2020-09" db="EMBL/GenBank/DDBJ databases">
        <authorList>
            <person name="Sun Q."/>
            <person name="Ohkuma M."/>
        </authorList>
    </citation>
    <scope>NUCLEOTIDE SEQUENCE</scope>
    <source>
        <strain evidence="3">JCM 5016</strain>
    </source>
</reference>
<name>A0A918QSF8_9ACTN</name>
<keyword evidence="4" id="KW-1185">Reference proteome</keyword>
<accession>A0A918QSF8</accession>
<keyword evidence="2" id="KW-0472">Membrane</keyword>
<evidence type="ECO:0008006" key="5">
    <source>
        <dbReference type="Google" id="ProtNLM"/>
    </source>
</evidence>
<evidence type="ECO:0000313" key="3">
    <source>
        <dbReference type="EMBL" id="GGZ67979.1"/>
    </source>
</evidence>
<reference evidence="3" key="1">
    <citation type="journal article" date="2014" name="Int. J. Syst. Evol. Microbiol.">
        <title>Complete genome sequence of Corynebacterium casei LMG S-19264T (=DSM 44701T), isolated from a smear-ripened cheese.</title>
        <authorList>
            <consortium name="US DOE Joint Genome Institute (JGI-PGF)"/>
            <person name="Walter F."/>
            <person name="Albersmeier A."/>
            <person name="Kalinowski J."/>
            <person name="Ruckert C."/>
        </authorList>
    </citation>
    <scope>NUCLEOTIDE SEQUENCE</scope>
    <source>
        <strain evidence="3">JCM 5016</strain>
    </source>
</reference>
<dbReference type="NCBIfam" id="NF038012">
    <property type="entry name" value="DMT_1"/>
    <property type="match status" value="1"/>
</dbReference>
<dbReference type="InterPro" id="IPR037185">
    <property type="entry name" value="EmrE-like"/>
</dbReference>